<dbReference type="InterPro" id="IPR011250">
    <property type="entry name" value="OMP/PagP_B-barrel"/>
</dbReference>
<dbReference type="EMBL" id="JQJD01000057">
    <property type="protein sequence ID" value="KGN78774.1"/>
    <property type="molecule type" value="Genomic_DNA"/>
</dbReference>
<dbReference type="OrthoDB" id="1013710at2"/>
<feature type="signal peptide" evidence="1">
    <location>
        <begin position="1"/>
        <end position="25"/>
    </location>
</feature>
<dbReference type="Gene3D" id="2.40.160.60">
    <property type="entry name" value="Outer membrane protein transport protein (OMPP1/FadL/TodX)"/>
    <property type="match status" value="1"/>
</dbReference>
<proteinExistence type="predicted"/>
<gene>
    <name evidence="2" type="ORF">HQ35_08990</name>
</gene>
<dbReference type="STRING" id="36874.HQ34_02955"/>
<dbReference type="PROSITE" id="PS51257">
    <property type="entry name" value="PROKAR_LIPOPROTEIN"/>
    <property type="match status" value="1"/>
</dbReference>
<accession>A0A0A2EQY2</accession>
<protein>
    <recommendedName>
        <fullName evidence="4">Outer membrane protein beta-barrel domain-containing protein</fullName>
    </recommendedName>
</protein>
<keyword evidence="3" id="KW-1185">Reference proteome</keyword>
<name>A0A0A2EQY2_PORCN</name>
<comment type="caution">
    <text evidence="2">The sequence shown here is derived from an EMBL/GenBank/DDBJ whole genome shotgun (WGS) entry which is preliminary data.</text>
</comment>
<evidence type="ECO:0000313" key="2">
    <source>
        <dbReference type="EMBL" id="KGN78774.1"/>
    </source>
</evidence>
<sequence length="318" mass="34847">MYKNIIKQLLLTATVGIAGCITASAQTAAHRILELNPDVASLALGGTHLVTKTQNYLYANPTKVFDIEKTLTINGSGEYFAKFKDMKRESFGSISAAYRLNDKHALFAGFRKLSGLKLARVNEVGQEVEDQLLRPAQMTFDTGYAFSFSDHLSAFATVSMLRSNTGRQTQSLFAGLGMSYTHTFDFLGKGTHFEATLAGYNLGEDVEYDKNISYRLPSTIALGLGATMELNTDHSLGLQAQGARVTSYSETQIGAGVEYIFRKKYALRGGYQHYNKDVSFTSVGLGWHIGHLTLEAAYRIGMGEYTKNSAAFSISINI</sequence>
<dbReference type="SUPFAM" id="SSF56925">
    <property type="entry name" value="OMPA-like"/>
    <property type="match status" value="1"/>
</dbReference>
<dbReference type="RefSeq" id="WP_036852620.1">
    <property type="nucleotide sequence ID" value="NZ_JQJD01000057.1"/>
</dbReference>
<dbReference type="AlphaFoldDB" id="A0A0A2EQY2"/>
<dbReference type="Proteomes" id="UP000030125">
    <property type="component" value="Unassembled WGS sequence"/>
</dbReference>
<evidence type="ECO:0000256" key="1">
    <source>
        <dbReference type="SAM" id="SignalP"/>
    </source>
</evidence>
<evidence type="ECO:0000313" key="3">
    <source>
        <dbReference type="Proteomes" id="UP000030125"/>
    </source>
</evidence>
<reference evidence="2 3" key="1">
    <citation type="submission" date="2014-08" db="EMBL/GenBank/DDBJ databases">
        <title>Porphyromonas cangingivalis strain:COT-109_OH1386 Genome sequencing.</title>
        <authorList>
            <person name="Wallis C."/>
            <person name="Deusch O."/>
            <person name="O'Flynn C."/>
            <person name="Davis I."/>
            <person name="Jospin G."/>
            <person name="Darling A.E."/>
            <person name="Coil D.A."/>
            <person name="Alexiev A."/>
            <person name="Horsfall A."/>
            <person name="Kirkwood N."/>
            <person name="Harris S."/>
            <person name="Eisen J.A."/>
        </authorList>
    </citation>
    <scope>NUCLEOTIDE SEQUENCE [LARGE SCALE GENOMIC DNA]</scope>
    <source>
        <strain evidence="3">COT-109 OH1386</strain>
    </source>
</reference>
<organism evidence="2 3">
    <name type="scientific">Porphyromonas cangingivalis</name>
    <dbReference type="NCBI Taxonomy" id="36874"/>
    <lineage>
        <taxon>Bacteria</taxon>
        <taxon>Pseudomonadati</taxon>
        <taxon>Bacteroidota</taxon>
        <taxon>Bacteroidia</taxon>
        <taxon>Bacteroidales</taxon>
        <taxon>Porphyromonadaceae</taxon>
        <taxon>Porphyromonas</taxon>
    </lineage>
</organism>
<keyword evidence="1" id="KW-0732">Signal</keyword>
<dbReference type="NCBIfam" id="NF033709">
    <property type="entry name" value="PorV_fam"/>
    <property type="match status" value="1"/>
</dbReference>
<evidence type="ECO:0008006" key="4">
    <source>
        <dbReference type="Google" id="ProtNLM"/>
    </source>
</evidence>
<feature type="chain" id="PRO_5001998405" description="Outer membrane protein beta-barrel domain-containing protein" evidence="1">
    <location>
        <begin position="26"/>
        <end position="318"/>
    </location>
</feature>